<accession>A0A0J9X7Y1</accession>
<sequence>MTAFTFKEEDVRIPFKHPLAIENKVDVQGIGIIGTLVTPSERCTKDNLKHRQNRVVVLCHGQRGHRNYVYQKVLAHRLATEHGLHVFRFDFRSSGDSQQVDGPNGHTSQAEISDIFVVINYLVYEREFVLGAIVAHSRAVQAVFTWALLQQTKANGHFVPAIVNCSGRYRTGMVLEWMNKTLPGWDQGKQKLEFPGKRFGETKTIESPMHEFVTISGYDMDLVKYLRPDSTVLSIHGDLDNIVPYEDAYIYDRHFKERSTLHIIKNADHNYVLVNKDGTPLAKDANGRNMNAVDQVVDIISNYLSVESSNKRFFKLQGKLPTGQPRFIPSVDNVINLRDFGGFPANRWVKGRRQWVKPGLLFRSGRLDNVIKPEQISNLGIKQVYDLRSTVELEGNDVFKGKGIVTTHVPLFSQKAYSPEALARRFQTYAQNGFQKTYSEILEAGAVTWFRDMFLWLRDHPDEGMLFHCSAGKDRTGIFAALLLLILGVDVDTVCHEYELSTIGYGPEREKVLQKVSEGGMGDTAGVQFQNISTVGWRILLSSTYETMLETVELIGRKYGGVEHYLVNAVGLTLEDIETIRRNLLYDGEIVKPDHFGPKL</sequence>
<dbReference type="Gene3D" id="3.40.50.1820">
    <property type="entry name" value="alpha/beta hydrolase"/>
    <property type="match status" value="1"/>
</dbReference>
<dbReference type="Pfam" id="PF13350">
    <property type="entry name" value="Y_phosphatase3"/>
    <property type="match status" value="1"/>
</dbReference>
<dbReference type="InterPro" id="IPR026893">
    <property type="entry name" value="Tyr/Ser_Pase_IphP-type"/>
</dbReference>
<reference evidence="2" key="1">
    <citation type="submission" date="2014-03" db="EMBL/GenBank/DDBJ databases">
        <authorList>
            <person name="Casaregola S."/>
        </authorList>
    </citation>
    <scope>NUCLEOTIDE SEQUENCE [LARGE SCALE GENOMIC DNA]</scope>
    <source>
        <strain evidence="2">CLIB 918</strain>
    </source>
</reference>
<dbReference type="InterPro" id="IPR029058">
    <property type="entry name" value="AB_hydrolase_fold"/>
</dbReference>
<proteinExistence type="predicted"/>
<evidence type="ECO:0000313" key="3">
    <source>
        <dbReference type="Proteomes" id="UP000242525"/>
    </source>
</evidence>
<dbReference type="PANTHER" id="PTHR31126">
    <property type="entry name" value="TYROSINE-PROTEIN PHOSPHATASE"/>
    <property type="match status" value="1"/>
</dbReference>
<dbReference type="InterPro" id="IPR016130">
    <property type="entry name" value="Tyr_Pase_AS"/>
</dbReference>
<dbReference type="InterPro" id="IPR000387">
    <property type="entry name" value="Tyr_Pase_dom"/>
</dbReference>
<dbReference type="STRING" id="1173061.A0A0J9X7Y1"/>
<dbReference type="SUPFAM" id="SSF53474">
    <property type="entry name" value="alpha/beta-Hydrolases"/>
    <property type="match status" value="1"/>
</dbReference>
<dbReference type="InterPro" id="IPR029021">
    <property type="entry name" value="Prot-tyrosine_phosphatase-like"/>
</dbReference>
<dbReference type="Gene3D" id="3.90.190.10">
    <property type="entry name" value="Protein tyrosine phosphatase superfamily"/>
    <property type="match status" value="1"/>
</dbReference>
<keyword evidence="3" id="KW-1185">Reference proteome</keyword>
<dbReference type="EMBL" id="CCBN010000004">
    <property type="protein sequence ID" value="CDO53278.1"/>
    <property type="molecule type" value="Genomic_DNA"/>
</dbReference>
<dbReference type="OrthoDB" id="449382at2759"/>
<feature type="domain" description="Tyrosine specific protein phosphatases" evidence="1">
    <location>
        <begin position="451"/>
        <end position="491"/>
    </location>
</feature>
<dbReference type="SUPFAM" id="SSF52799">
    <property type="entry name" value="(Phosphotyrosine protein) phosphatases II"/>
    <property type="match status" value="1"/>
</dbReference>
<protein>
    <recommendedName>
        <fullName evidence="1">Tyrosine specific protein phosphatases domain-containing protein</fullName>
    </recommendedName>
</protein>
<dbReference type="AlphaFoldDB" id="A0A0J9X7Y1"/>
<gene>
    <name evidence="2" type="ORF">BN980_GECA04s07160g</name>
</gene>
<name>A0A0J9X7Y1_GEOCN</name>
<evidence type="ECO:0000259" key="1">
    <source>
        <dbReference type="PROSITE" id="PS50056"/>
    </source>
</evidence>
<dbReference type="PROSITE" id="PS50056">
    <property type="entry name" value="TYR_PHOSPHATASE_2"/>
    <property type="match status" value="1"/>
</dbReference>
<dbReference type="PANTHER" id="PTHR31126:SF1">
    <property type="entry name" value="TYROSINE SPECIFIC PROTEIN PHOSPHATASES DOMAIN-CONTAINING PROTEIN"/>
    <property type="match status" value="1"/>
</dbReference>
<dbReference type="PROSITE" id="PS00383">
    <property type="entry name" value="TYR_PHOSPHATASE_1"/>
    <property type="match status" value="1"/>
</dbReference>
<dbReference type="GO" id="GO:0004721">
    <property type="term" value="F:phosphoprotein phosphatase activity"/>
    <property type="evidence" value="ECO:0007669"/>
    <property type="project" value="InterPro"/>
</dbReference>
<dbReference type="Proteomes" id="UP000242525">
    <property type="component" value="Unassembled WGS sequence"/>
</dbReference>
<comment type="caution">
    <text evidence="2">The sequence shown here is derived from an EMBL/GenBank/DDBJ whole genome shotgun (WGS) entry which is preliminary data.</text>
</comment>
<evidence type="ECO:0000313" key="2">
    <source>
        <dbReference type="EMBL" id="CDO53278.1"/>
    </source>
</evidence>
<organism evidence="2 3">
    <name type="scientific">Geotrichum candidum</name>
    <name type="common">Oospora lactis</name>
    <name type="synonym">Dipodascus geotrichum</name>
    <dbReference type="NCBI Taxonomy" id="1173061"/>
    <lineage>
        <taxon>Eukaryota</taxon>
        <taxon>Fungi</taxon>
        <taxon>Dikarya</taxon>
        <taxon>Ascomycota</taxon>
        <taxon>Saccharomycotina</taxon>
        <taxon>Dipodascomycetes</taxon>
        <taxon>Dipodascales</taxon>
        <taxon>Dipodascaceae</taxon>
        <taxon>Geotrichum</taxon>
    </lineage>
</organism>